<dbReference type="OrthoDB" id="5428890at2759"/>
<evidence type="ECO:0000313" key="2">
    <source>
        <dbReference type="Proteomes" id="UP000030663"/>
    </source>
</evidence>
<dbReference type="EMBL" id="KI979527">
    <property type="protein sequence ID" value="EXK76360.1"/>
    <property type="molecule type" value="Genomic_DNA"/>
</dbReference>
<gene>
    <name evidence="1" type="ORF">FOQG_18896</name>
</gene>
<dbReference type="AlphaFoldDB" id="X0B2L7"/>
<reference evidence="1 2" key="1">
    <citation type="submission" date="2011-11" db="EMBL/GenBank/DDBJ databases">
        <title>The Genome Sequence of Fusarium oxysporum PHW815.</title>
        <authorList>
            <consortium name="The Broad Institute Genome Sequencing Platform"/>
            <person name="Ma L.-J."/>
            <person name="Gale L.R."/>
            <person name="Schwartz D.C."/>
            <person name="Zhou S."/>
            <person name="Corby-Kistler H."/>
            <person name="Young S.K."/>
            <person name="Zeng Q."/>
            <person name="Gargeya S."/>
            <person name="Fitzgerald M."/>
            <person name="Haas B."/>
            <person name="Abouelleil A."/>
            <person name="Alvarado L."/>
            <person name="Arachchi H.M."/>
            <person name="Berlin A."/>
            <person name="Brown A."/>
            <person name="Chapman S.B."/>
            <person name="Chen Z."/>
            <person name="Dunbar C."/>
            <person name="Freedman E."/>
            <person name="Gearin G."/>
            <person name="Goldberg J."/>
            <person name="Griggs A."/>
            <person name="Gujja S."/>
            <person name="Heiman D."/>
            <person name="Howarth C."/>
            <person name="Larson L."/>
            <person name="Lui A."/>
            <person name="MacDonald P.J.P."/>
            <person name="Montmayeur A."/>
            <person name="Murphy C."/>
            <person name="Neiman D."/>
            <person name="Pearson M."/>
            <person name="Priest M."/>
            <person name="Roberts A."/>
            <person name="Saif S."/>
            <person name="Shea T."/>
            <person name="Shenoy N."/>
            <person name="Sisk P."/>
            <person name="Stolte C."/>
            <person name="Sykes S."/>
            <person name="Wortman J."/>
            <person name="Nusbaum C."/>
            <person name="Birren B."/>
        </authorList>
    </citation>
    <scope>NUCLEOTIDE SEQUENCE [LARGE SCALE GENOMIC DNA]</scope>
    <source>
        <strain evidence="1 2">54005</strain>
    </source>
</reference>
<keyword evidence="2" id="KW-1185">Reference proteome</keyword>
<organism evidence="1 2">
    <name type="scientific">Fusarium oxysporum f. sp. raphani 54005</name>
    <dbReference type="NCBI Taxonomy" id="1089458"/>
    <lineage>
        <taxon>Eukaryota</taxon>
        <taxon>Fungi</taxon>
        <taxon>Dikarya</taxon>
        <taxon>Ascomycota</taxon>
        <taxon>Pezizomycotina</taxon>
        <taxon>Sordariomycetes</taxon>
        <taxon>Hypocreomycetidae</taxon>
        <taxon>Hypocreales</taxon>
        <taxon>Nectriaceae</taxon>
        <taxon>Fusarium</taxon>
        <taxon>Fusarium oxysporum species complex</taxon>
    </lineage>
</organism>
<name>X0B2L7_FUSOX</name>
<protein>
    <submittedName>
        <fullName evidence="1">Uncharacterized protein</fullName>
    </submittedName>
</protein>
<sequence>MGDELNLKQFYQASASLSMSESEAFIQAIWRPSKDLKMFPLSSYFKFLETERKRESRVNNSAYSQLRFEHVFDVHRIIYENHDKCTPDLQALVQSKLSPLKLKAEVLEDVIILVIRLIFMVRVEFPNPSRPSQFQLQMQVTENFQETLNKIQIGPPLREWSMQNELPSWFNAIDLGEKANVEIGWTDYLNEHLTYQGGTLMLFRHIEVLQYMEASAILNFFSLEFLRETQRSLLLFFPVGEGKYDGQDYLDWFQNRWPIEEWQGSLTGHDPNSHVSRFYKDFPTWHHKLSYLLNISNNQQSWKIQRLWYDDRDQALWWTRWCSVTVIFLFILFGLIKSITDILLVGIAARS</sequence>
<dbReference type="Proteomes" id="UP000030663">
    <property type="component" value="Unassembled WGS sequence"/>
</dbReference>
<proteinExistence type="predicted"/>
<evidence type="ECO:0000313" key="1">
    <source>
        <dbReference type="EMBL" id="EXK76360.1"/>
    </source>
</evidence>
<dbReference type="HOGENOM" id="CLU_059584_0_0_1"/>
<accession>X0B2L7</accession>